<accession>A0A8H3CAC3</accession>
<name>A0A8H3CAC3_9AGAM</name>
<dbReference type="EMBL" id="CAJMWZ010003627">
    <property type="protein sequence ID" value="CAE6476786.1"/>
    <property type="molecule type" value="Genomic_DNA"/>
</dbReference>
<evidence type="ECO:0000313" key="1">
    <source>
        <dbReference type="EMBL" id="CAE6476786.1"/>
    </source>
</evidence>
<organism evidence="1 2">
    <name type="scientific">Rhizoctonia solani</name>
    <dbReference type="NCBI Taxonomy" id="456999"/>
    <lineage>
        <taxon>Eukaryota</taxon>
        <taxon>Fungi</taxon>
        <taxon>Dikarya</taxon>
        <taxon>Basidiomycota</taxon>
        <taxon>Agaricomycotina</taxon>
        <taxon>Agaricomycetes</taxon>
        <taxon>Cantharellales</taxon>
        <taxon>Ceratobasidiaceae</taxon>
        <taxon>Rhizoctonia</taxon>
    </lineage>
</organism>
<evidence type="ECO:0000313" key="2">
    <source>
        <dbReference type="Proteomes" id="UP000663850"/>
    </source>
</evidence>
<sequence>MHIKRTQWAVHKHSGYCLRTQREEFQRVEDEFVRNNDNKGLDEWRLQQHQSWGIQCKDGKQLMVYLNSATVSRLGELNDLKSERREQIHERLSALGREDQYLRFDRGNAERQWNLLVGVSKPLTDRTWTNMLPKLTQLLEENRAEIDKIHQRQHRCARILIAEDLLRQLRRDTHPYQSIINALQMEGPLIQTGFNSLEYRLILPTPFPDNRVIRGWDFFTNLYEEENSIERVEELFNERQETICQELLE</sequence>
<comment type="caution">
    <text evidence="1">The sequence shown here is derived from an EMBL/GenBank/DDBJ whole genome shotgun (WGS) entry which is preliminary data.</text>
</comment>
<protein>
    <submittedName>
        <fullName evidence="1">Uncharacterized protein</fullName>
    </submittedName>
</protein>
<dbReference type="Proteomes" id="UP000663850">
    <property type="component" value="Unassembled WGS sequence"/>
</dbReference>
<gene>
    <name evidence="1" type="ORF">RDB_LOCUS69860</name>
</gene>
<reference evidence="1" key="1">
    <citation type="submission" date="2021-01" db="EMBL/GenBank/DDBJ databases">
        <authorList>
            <person name="Kaushik A."/>
        </authorList>
    </citation>
    <scope>NUCLEOTIDE SEQUENCE</scope>
    <source>
        <strain evidence="1">Type strain: AG8-Rh-89/</strain>
    </source>
</reference>
<dbReference type="AlphaFoldDB" id="A0A8H3CAC3"/>
<proteinExistence type="predicted"/>